<dbReference type="SUPFAM" id="SSF57701">
    <property type="entry name" value="Zn2/Cys6 DNA-binding domain"/>
    <property type="match status" value="1"/>
</dbReference>
<dbReference type="EMBL" id="LFJN01000042">
    <property type="protein sequence ID" value="KPI35297.1"/>
    <property type="molecule type" value="Genomic_DNA"/>
</dbReference>
<feature type="domain" description="Zn(2)-C6 fungal-type" evidence="8">
    <location>
        <begin position="192"/>
        <end position="222"/>
    </location>
</feature>
<dbReference type="STRING" id="1664694.A0A0N1GXX9"/>
<keyword evidence="4" id="KW-0238">DNA-binding</keyword>
<dbReference type="PROSITE" id="PS00463">
    <property type="entry name" value="ZN2_CY6_FUNGAL_1"/>
    <property type="match status" value="1"/>
</dbReference>
<proteinExistence type="predicted"/>
<feature type="compositionally biased region" description="Pro residues" evidence="7">
    <location>
        <begin position="87"/>
        <end position="96"/>
    </location>
</feature>
<keyword evidence="5" id="KW-0804">Transcription</keyword>
<keyword evidence="2" id="KW-0479">Metal-binding</keyword>
<dbReference type="OrthoDB" id="5426798at2759"/>
<evidence type="ECO:0000256" key="7">
    <source>
        <dbReference type="SAM" id="MobiDB-lite"/>
    </source>
</evidence>
<dbReference type="Gene3D" id="4.10.240.10">
    <property type="entry name" value="Zn(2)-C6 fungal-type DNA-binding domain"/>
    <property type="match status" value="1"/>
</dbReference>
<dbReference type="PANTHER" id="PTHR47338">
    <property type="entry name" value="ZN(II)2CYS6 TRANSCRIPTION FACTOR (EUROFUNG)-RELATED"/>
    <property type="match status" value="1"/>
</dbReference>
<dbReference type="GO" id="GO:0006351">
    <property type="term" value="P:DNA-templated transcription"/>
    <property type="evidence" value="ECO:0007669"/>
    <property type="project" value="InterPro"/>
</dbReference>
<feature type="compositionally biased region" description="Polar residues" evidence="7">
    <location>
        <begin position="282"/>
        <end position="291"/>
    </location>
</feature>
<evidence type="ECO:0000313" key="9">
    <source>
        <dbReference type="EMBL" id="KPI35297.1"/>
    </source>
</evidence>
<dbReference type="GeneID" id="28735704"/>
<dbReference type="InterPro" id="IPR007219">
    <property type="entry name" value="XnlR_reg_dom"/>
</dbReference>
<dbReference type="InterPro" id="IPR050815">
    <property type="entry name" value="TF_fung"/>
</dbReference>
<accession>A0A0N1GXX9</accession>
<comment type="subcellular location">
    <subcellularLocation>
        <location evidence="1">Nucleus</location>
    </subcellularLocation>
</comment>
<feature type="compositionally biased region" description="Basic and acidic residues" evidence="7">
    <location>
        <begin position="245"/>
        <end position="266"/>
    </location>
</feature>
<sequence>MLMARPPPNGNIRTGQVPAPITLPSFQSFCDLVKQSDPDAIGDVRPPTTSPSDYPKHSVSQSPRHPPPYSQIPYSPRRLEHHRLQPIAPPQDPPRTPQYAQTQWNYPQPNRPPLPNCPSQPAYAEHFSPSRPHPDLQPHAKVVVQEKVVDGKGLCYVYSDGTTCPKLINGDTVNPKWGTTKAGKPRKRLGQACNTCREKKIRCDPQLPKCAQCQKFGRECKFETNVRGSQRGGCGISVEASSPPSDRRSSIQHDRPGSRDSVETYHERGFSASSIGIDSLLSSRRSAQDSMSEPPAPKKRKYSTSPNPTKGEVSVIDPVREIRVFSVRTDPFDVDASLARYYLDAFMQNFNALFQIYPQGQFYRWATGGSQKSATDIMLLHTILSLGASFAGRNSPRSEDHGRTFDELVEAALEHERSTPSIQLAQTLLLFSYRRFAKGGLVGAGDTIAYAMRVCLEMRLNYERQNPAPEGRPMCPFGFDDSLFDECRRRTFWVVYIMETTMHYCLGDDYRTTDLHCSLRIPCKEELYDDGNVSLQPSVSFRGSEYQNIPECHSMGRLAVYVSGMAILREAMYWIEAIKTMPKSDATITHAGVQQRLLERAQRLYNDLCDVFPRQKKPAKEILGQTLLIDKEEPRQAFILYHFIKMVIYRHVRYDCMEAEQVVAIVNSARSEAFRHLNVLWKLRSSGQDGTACPLAGYALLLAVDITTAAGSVASTMEYLTGEEAEDDLGHQRTGTGSKKALTDLLTCGIEVLADYGTYWQTAKIQLDAITRRFMAVKGEIARNAGHKPGFFFQNSLHSPFGTEADIMYGLDKISLFRALGMGHRVHSVADLYEARGIQAR</sequence>
<dbReference type="GO" id="GO:0008270">
    <property type="term" value="F:zinc ion binding"/>
    <property type="evidence" value="ECO:0007669"/>
    <property type="project" value="InterPro"/>
</dbReference>
<keyword evidence="6" id="KW-0539">Nucleus</keyword>
<dbReference type="CDD" id="cd12148">
    <property type="entry name" value="fungal_TF_MHR"/>
    <property type="match status" value="1"/>
</dbReference>
<dbReference type="InterPro" id="IPR001138">
    <property type="entry name" value="Zn2Cys6_DnaBD"/>
</dbReference>
<dbReference type="GO" id="GO:0003677">
    <property type="term" value="F:DNA binding"/>
    <property type="evidence" value="ECO:0007669"/>
    <property type="project" value="UniProtKB-KW"/>
</dbReference>
<dbReference type="RefSeq" id="XP_017995260.1">
    <property type="nucleotide sequence ID" value="XM_018143824.1"/>
</dbReference>
<dbReference type="GO" id="GO:0005634">
    <property type="term" value="C:nucleus"/>
    <property type="evidence" value="ECO:0007669"/>
    <property type="project" value="UniProtKB-SubCell"/>
</dbReference>
<dbReference type="SMART" id="SM00066">
    <property type="entry name" value="GAL4"/>
    <property type="match status" value="1"/>
</dbReference>
<evidence type="ECO:0000256" key="5">
    <source>
        <dbReference type="ARBA" id="ARBA00023163"/>
    </source>
</evidence>
<gene>
    <name evidence="9" type="ORF">AB675_3746</name>
</gene>
<dbReference type="Pfam" id="PF04082">
    <property type="entry name" value="Fungal_trans"/>
    <property type="match status" value="1"/>
</dbReference>
<protein>
    <recommendedName>
        <fullName evidence="8">Zn(2)-C6 fungal-type domain-containing protein</fullName>
    </recommendedName>
</protein>
<keyword evidence="3" id="KW-0805">Transcription regulation</keyword>
<evidence type="ECO:0000259" key="8">
    <source>
        <dbReference type="PROSITE" id="PS50048"/>
    </source>
</evidence>
<evidence type="ECO:0000256" key="1">
    <source>
        <dbReference type="ARBA" id="ARBA00004123"/>
    </source>
</evidence>
<comment type="caution">
    <text evidence="9">The sequence shown here is derived from an EMBL/GenBank/DDBJ whole genome shotgun (WGS) entry which is preliminary data.</text>
</comment>
<dbReference type="PANTHER" id="PTHR47338:SF11">
    <property type="entry name" value="ZN(II)2CYS6 TRANSCRIPTION FACTOR (EUROFUNG)"/>
    <property type="match status" value="1"/>
</dbReference>
<dbReference type="CDD" id="cd00067">
    <property type="entry name" value="GAL4"/>
    <property type="match status" value="1"/>
</dbReference>
<keyword evidence="10" id="KW-1185">Reference proteome</keyword>
<dbReference type="Pfam" id="PF00172">
    <property type="entry name" value="Zn_clus"/>
    <property type="match status" value="1"/>
</dbReference>
<dbReference type="VEuPathDB" id="FungiDB:AB675_3746"/>
<dbReference type="InterPro" id="IPR036864">
    <property type="entry name" value="Zn2-C6_fun-type_DNA-bd_sf"/>
</dbReference>
<name>A0A0N1GXX9_9EURO</name>
<evidence type="ECO:0000256" key="6">
    <source>
        <dbReference type="ARBA" id="ARBA00023242"/>
    </source>
</evidence>
<organism evidence="9 10">
    <name type="scientific">Cyphellophora attinorum</name>
    <dbReference type="NCBI Taxonomy" id="1664694"/>
    <lineage>
        <taxon>Eukaryota</taxon>
        <taxon>Fungi</taxon>
        <taxon>Dikarya</taxon>
        <taxon>Ascomycota</taxon>
        <taxon>Pezizomycotina</taxon>
        <taxon>Eurotiomycetes</taxon>
        <taxon>Chaetothyriomycetidae</taxon>
        <taxon>Chaetothyriales</taxon>
        <taxon>Cyphellophoraceae</taxon>
        <taxon>Cyphellophora</taxon>
    </lineage>
</organism>
<evidence type="ECO:0000256" key="3">
    <source>
        <dbReference type="ARBA" id="ARBA00023015"/>
    </source>
</evidence>
<feature type="region of interest" description="Disordered" evidence="7">
    <location>
        <begin position="33"/>
        <end position="117"/>
    </location>
</feature>
<dbReference type="AlphaFoldDB" id="A0A0N1GXX9"/>
<dbReference type="PROSITE" id="PS50048">
    <property type="entry name" value="ZN2_CY6_FUNGAL_2"/>
    <property type="match status" value="1"/>
</dbReference>
<feature type="region of interest" description="Disordered" evidence="7">
    <location>
        <begin position="226"/>
        <end position="266"/>
    </location>
</feature>
<feature type="region of interest" description="Disordered" evidence="7">
    <location>
        <begin position="282"/>
        <end position="312"/>
    </location>
</feature>
<evidence type="ECO:0000313" key="10">
    <source>
        <dbReference type="Proteomes" id="UP000038010"/>
    </source>
</evidence>
<dbReference type="Proteomes" id="UP000038010">
    <property type="component" value="Unassembled WGS sequence"/>
</dbReference>
<evidence type="ECO:0000256" key="4">
    <source>
        <dbReference type="ARBA" id="ARBA00023125"/>
    </source>
</evidence>
<reference evidence="9 10" key="1">
    <citation type="submission" date="2015-06" db="EMBL/GenBank/DDBJ databases">
        <title>Draft genome of the ant-associated black yeast Phialophora attae CBS 131958.</title>
        <authorList>
            <person name="Moreno L.F."/>
            <person name="Stielow B.J."/>
            <person name="de Hoog S."/>
            <person name="Vicente V.A."/>
            <person name="Weiss V.A."/>
            <person name="de Vries M."/>
            <person name="Cruz L.M."/>
            <person name="Souza E.M."/>
        </authorList>
    </citation>
    <scope>NUCLEOTIDE SEQUENCE [LARGE SCALE GENOMIC DNA]</scope>
    <source>
        <strain evidence="9 10">CBS 131958</strain>
    </source>
</reference>
<evidence type="ECO:0000256" key="2">
    <source>
        <dbReference type="ARBA" id="ARBA00022723"/>
    </source>
</evidence>
<dbReference type="GO" id="GO:0000981">
    <property type="term" value="F:DNA-binding transcription factor activity, RNA polymerase II-specific"/>
    <property type="evidence" value="ECO:0007669"/>
    <property type="project" value="InterPro"/>
</dbReference>